<comment type="subcellular location">
    <subcellularLocation>
        <location evidence="1 10">Cell membrane</location>
        <topology evidence="1 10">Multi-pass membrane protein</topology>
    </subcellularLocation>
</comment>
<comment type="catalytic activity">
    <reaction evidence="8">
        <text>fluoride(in) = fluoride(out)</text>
        <dbReference type="Rhea" id="RHEA:76159"/>
        <dbReference type="ChEBI" id="CHEBI:17051"/>
    </reaction>
    <physiologicalReaction direction="left-to-right" evidence="8">
        <dbReference type="Rhea" id="RHEA:76160"/>
    </physiologicalReaction>
</comment>
<keyword evidence="12" id="KW-1185">Reference proteome</keyword>
<dbReference type="InterPro" id="IPR003691">
    <property type="entry name" value="FluC"/>
</dbReference>
<evidence type="ECO:0000256" key="5">
    <source>
        <dbReference type="ARBA" id="ARBA00023136"/>
    </source>
</evidence>
<evidence type="ECO:0000256" key="9">
    <source>
        <dbReference type="ARBA" id="ARBA00049940"/>
    </source>
</evidence>
<keyword evidence="4 10" id="KW-1133">Transmembrane helix</keyword>
<evidence type="ECO:0000256" key="2">
    <source>
        <dbReference type="ARBA" id="ARBA00022475"/>
    </source>
</evidence>
<dbReference type="Pfam" id="PF02537">
    <property type="entry name" value="CRCB"/>
    <property type="match status" value="1"/>
</dbReference>
<comment type="similarity">
    <text evidence="7 10">Belongs to the fluoride channel Fluc/FEX (TC 1.A.43) family.</text>
</comment>
<dbReference type="OrthoDB" id="5148600at2"/>
<keyword evidence="5 10" id="KW-0472">Membrane</keyword>
<comment type="function">
    <text evidence="9 10">Fluoride-specific ion channel. Important for reducing fluoride concentration in the cell, thus reducing its toxicity.</text>
</comment>
<dbReference type="GO" id="GO:0140114">
    <property type="term" value="P:cellular detoxification of fluoride"/>
    <property type="evidence" value="ECO:0007669"/>
    <property type="project" value="UniProtKB-UniRule"/>
</dbReference>
<name>A0A1B1BP00_9MICO</name>
<comment type="activity regulation">
    <text evidence="10">Na(+) is not transported, but it plays an essential structural role and its presence is essential for fluoride channel function.</text>
</comment>
<keyword evidence="10" id="KW-0915">Sodium</keyword>
<dbReference type="EMBL" id="CP016282">
    <property type="protein sequence ID" value="ANP74324.1"/>
    <property type="molecule type" value="Genomic_DNA"/>
</dbReference>
<dbReference type="KEGG" id="cart:PA27867_3397"/>
<dbReference type="PANTHER" id="PTHR28259:SF1">
    <property type="entry name" value="FLUORIDE EXPORT PROTEIN 1-RELATED"/>
    <property type="match status" value="1"/>
</dbReference>
<evidence type="ECO:0000256" key="4">
    <source>
        <dbReference type="ARBA" id="ARBA00022989"/>
    </source>
</evidence>
<evidence type="ECO:0000256" key="10">
    <source>
        <dbReference type="HAMAP-Rule" id="MF_00454"/>
    </source>
</evidence>
<dbReference type="GO" id="GO:0005886">
    <property type="term" value="C:plasma membrane"/>
    <property type="evidence" value="ECO:0007669"/>
    <property type="project" value="UniProtKB-SubCell"/>
</dbReference>
<evidence type="ECO:0000256" key="6">
    <source>
        <dbReference type="ARBA" id="ARBA00023303"/>
    </source>
</evidence>
<evidence type="ECO:0000256" key="7">
    <source>
        <dbReference type="ARBA" id="ARBA00035120"/>
    </source>
</evidence>
<feature type="transmembrane region" description="Helical" evidence="10">
    <location>
        <begin position="106"/>
        <end position="126"/>
    </location>
</feature>
<accession>A0A1B1BP00</accession>
<dbReference type="STRING" id="670052.PA27867_3397"/>
<evidence type="ECO:0000313" key="11">
    <source>
        <dbReference type="EMBL" id="ANP74324.1"/>
    </source>
</evidence>
<feature type="binding site" evidence="10">
    <location>
        <position position="76"/>
    </location>
    <ligand>
        <name>Na(+)</name>
        <dbReference type="ChEBI" id="CHEBI:29101"/>
        <note>structural</note>
    </ligand>
</feature>
<keyword evidence="10" id="KW-0479">Metal-binding</keyword>
<proteinExistence type="inferred from homology"/>
<dbReference type="Proteomes" id="UP000092582">
    <property type="component" value="Chromosome 1"/>
</dbReference>
<keyword evidence="6 10" id="KW-0407">Ion channel</keyword>
<gene>
    <name evidence="10" type="primary">fluC</name>
    <name evidence="10" type="synonym">crcB</name>
    <name evidence="11" type="ORF">PA27867_3397</name>
</gene>
<dbReference type="PANTHER" id="PTHR28259">
    <property type="entry name" value="FLUORIDE EXPORT PROTEIN 1-RELATED"/>
    <property type="match status" value="1"/>
</dbReference>
<dbReference type="RefSeq" id="WP_066598265.1">
    <property type="nucleotide sequence ID" value="NZ_CP016282.1"/>
</dbReference>
<organism evidence="11 12">
    <name type="scientific">Cryobacterium arcticum</name>
    <dbReference type="NCBI Taxonomy" id="670052"/>
    <lineage>
        <taxon>Bacteria</taxon>
        <taxon>Bacillati</taxon>
        <taxon>Actinomycetota</taxon>
        <taxon>Actinomycetes</taxon>
        <taxon>Micrococcales</taxon>
        <taxon>Microbacteriaceae</taxon>
        <taxon>Cryobacterium</taxon>
    </lineage>
</organism>
<feature type="transmembrane region" description="Helical" evidence="10">
    <location>
        <begin position="68"/>
        <end position="86"/>
    </location>
</feature>
<dbReference type="HAMAP" id="MF_00454">
    <property type="entry name" value="FluC"/>
    <property type="match status" value="1"/>
</dbReference>
<dbReference type="AlphaFoldDB" id="A0A1B1BP00"/>
<reference evidence="11 12" key="1">
    <citation type="submission" date="2016-06" db="EMBL/GenBank/DDBJ databases">
        <title>Genome sequencing of Cryobacterium arcticum PAMC 27867.</title>
        <authorList>
            <person name="Lee J."/>
            <person name="Kim O.-S."/>
        </authorList>
    </citation>
    <scope>NUCLEOTIDE SEQUENCE [LARGE SCALE GENOMIC DNA]</scope>
    <source>
        <strain evidence="11 12">PAMC 27867</strain>
    </source>
</reference>
<keyword evidence="3 10" id="KW-0812">Transmembrane</keyword>
<dbReference type="GO" id="GO:0046872">
    <property type="term" value="F:metal ion binding"/>
    <property type="evidence" value="ECO:0007669"/>
    <property type="project" value="UniProtKB-KW"/>
</dbReference>
<evidence type="ECO:0000256" key="1">
    <source>
        <dbReference type="ARBA" id="ARBA00004651"/>
    </source>
</evidence>
<keyword evidence="2 10" id="KW-1003">Cell membrane</keyword>
<sequence>MTPLLFVAVSLAGGLGAALRLALDGVVRARVRTTLPVGTLLINVLGSFLLGVITGLTLALWLPEAWHLVLGGGLMGGFTTFSTASVETVRLALDRRSFSALVNGLGMLVLAVACAFLGLWLGLGVYG</sequence>
<evidence type="ECO:0000256" key="8">
    <source>
        <dbReference type="ARBA" id="ARBA00035585"/>
    </source>
</evidence>
<feature type="transmembrane region" description="Helical" evidence="10">
    <location>
        <begin position="38"/>
        <end position="61"/>
    </location>
</feature>
<keyword evidence="10" id="KW-0406">Ion transport</keyword>
<dbReference type="GO" id="GO:0062054">
    <property type="term" value="F:fluoride channel activity"/>
    <property type="evidence" value="ECO:0007669"/>
    <property type="project" value="UniProtKB-UniRule"/>
</dbReference>
<evidence type="ECO:0000313" key="12">
    <source>
        <dbReference type="Proteomes" id="UP000092582"/>
    </source>
</evidence>
<evidence type="ECO:0000256" key="3">
    <source>
        <dbReference type="ARBA" id="ARBA00022692"/>
    </source>
</evidence>
<protein>
    <recommendedName>
        <fullName evidence="10">Fluoride-specific ion channel FluC</fullName>
    </recommendedName>
</protein>
<feature type="binding site" evidence="10">
    <location>
        <position position="79"/>
    </location>
    <ligand>
        <name>Na(+)</name>
        <dbReference type="ChEBI" id="CHEBI:29101"/>
        <note>structural</note>
    </ligand>
</feature>
<keyword evidence="10" id="KW-0813">Transport</keyword>